<keyword evidence="1" id="KW-0812">Transmembrane</keyword>
<keyword evidence="1" id="KW-1133">Transmembrane helix</keyword>
<evidence type="ECO:0000313" key="3">
    <source>
        <dbReference type="Proteomes" id="UP000252706"/>
    </source>
</evidence>
<name>A0A366WTZ5_9RHOB</name>
<keyword evidence="1" id="KW-0472">Membrane</keyword>
<evidence type="ECO:0000256" key="1">
    <source>
        <dbReference type="SAM" id="Phobius"/>
    </source>
</evidence>
<accession>A0A366WTZ5</accession>
<sequence>MSDSFHFTRHNRNPRTVTILICIYAALIGAVILIDAAWWLMAVLGLFTLPALWDLYADTSAGLSITEHKLEWFTGKRSADLDFDKIDHMRFDTRMDMSVRVTAVLHSGEKVRLPYEALPPHRRLETEFQNRDLRVTRHHFALF</sequence>
<dbReference type="OrthoDB" id="7867097at2"/>
<evidence type="ECO:0000313" key="2">
    <source>
        <dbReference type="EMBL" id="RBW51522.1"/>
    </source>
</evidence>
<dbReference type="EMBL" id="QOCE01000045">
    <property type="protein sequence ID" value="RBW51522.1"/>
    <property type="molecule type" value="Genomic_DNA"/>
</dbReference>
<evidence type="ECO:0008006" key="4">
    <source>
        <dbReference type="Google" id="ProtNLM"/>
    </source>
</evidence>
<dbReference type="Proteomes" id="UP000252706">
    <property type="component" value="Unassembled WGS sequence"/>
</dbReference>
<organism evidence="2 3">
    <name type="scientific">Phaeobacter gallaeciensis</name>
    <dbReference type="NCBI Taxonomy" id="60890"/>
    <lineage>
        <taxon>Bacteria</taxon>
        <taxon>Pseudomonadati</taxon>
        <taxon>Pseudomonadota</taxon>
        <taxon>Alphaproteobacteria</taxon>
        <taxon>Rhodobacterales</taxon>
        <taxon>Roseobacteraceae</taxon>
        <taxon>Phaeobacter</taxon>
    </lineage>
</organism>
<dbReference type="RefSeq" id="WP_113824877.1">
    <property type="nucleotide sequence ID" value="NZ_QOCE01000045.1"/>
</dbReference>
<gene>
    <name evidence="2" type="ORF">DS909_18175</name>
</gene>
<reference evidence="2 3" key="1">
    <citation type="submission" date="2018-07" db="EMBL/GenBank/DDBJ databases">
        <title>Modular assembly of carbohydrate-degrading microbial communities in the ocean.</title>
        <authorList>
            <person name="Enke T.N."/>
            <person name="Datta M.S."/>
            <person name="Schwartzman J.A."/>
            <person name="Cermak N."/>
            <person name="Schmitz D.A."/>
            <person name="Barrere J."/>
            <person name="Cordero O.X."/>
        </authorList>
    </citation>
    <scope>NUCLEOTIDE SEQUENCE [LARGE SCALE GENOMIC DNA]</scope>
    <source>
        <strain evidence="2 3">C3M10</strain>
    </source>
</reference>
<protein>
    <recommendedName>
        <fullName evidence="4">DUF2244 domain-containing protein</fullName>
    </recommendedName>
</protein>
<proteinExistence type="predicted"/>
<feature type="transmembrane region" description="Helical" evidence="1">
    <location>
        <begin position="21"/>
        <end position="47"/>
    </location>
</feature>
<comment type="caution">
    <text evidence="2">The sequence shown here is derived from an EMBL/GenBank/DDBJ whole genome shotgun (WGS) entry which is preliminary data.</text>
</comment>
<dbReference type="AlphaFoldDB" id="A0A366WTZ5"/>